<sequence length="72" mass="8224">MSTRKEKLAATWWKTKKDARGKLSLEPPDKYLAPGFSPLIQATGRHTGELRNWRESRGKKETERGEKGEGQL</sequence>
<feature type="region of interest" description="Disordered" evidence="1">
    <location>
        <begin position="34"/>
        <end position="72"/>
    </location>
</feature>
<name>A0AAV5LHZ9_9ROSI</name>
<evidence type="ECO:0000256" key="1">
    <source>
        <dbReference type="SAM" id="MobiDB-lite"/>
    </source>
</evidence>
<protein>
    <submittedName>
        <fullName evidence="2">Uncharacterized protein</fullName>
    </submittedName>
</protein>
<keyword evidence="3" id="KW-1185">Reference proteome</keyword>
<dbReference type="Proteomes" id="UP001054252">
    <property type="component" value="Unassembled WGS sequence"/>
</dbReference>
<organism evidence="2 3">
    <name type="scientific">Rubroshorea leprosula</name>
    <dbReference type="NCBI Taxonomy" id="152421"/>
    <lineage>
        <taxon>Eukaryota</taxon>
        <taxon>Viridiplantae</taxon>
        <taxon>Streptophyta</taxon>
        <taxon>Embryophyta</taxon>
        <taxon>Tracheophyta</taxon>
        <taxon>Spermatophyta</taxon>
        <taxon>Magnoliopsida</taxon>
        <taxon>eudicotyledons</taxon>
        <taxon>Gunneridae</taxon>
        <taxon>Pentapetalae</taxon>
        <taxon>rosids</taxon>
        <taxon>malvids</taxon>
        <taxon>Malvales</taxon>
        <taxon>Dipterocarpaceae</taxon>
        <taxon>Rubroshorea</taxon>
    </lineage>
</organism>
<dbReference type="EMBL" id="BPVZ01000115">
    <property type="protein sequence ID" value="GKV36267.1"/>
    <property type="molecule type" value="Genomic_DNA"/>
</dbReference>
<dbReference type="AlphaFoldDB" id="A0AAV5LHZ9"/>
<feature type="compositionally biased region" description="Basic and acidic residues" evidence="1">
    <location>
        <begin position="46"/>
        <end position="72"/>
    </location>
</feature>
<proteinExistence type="predicted"/>
<reference evidence="2 3" key="1">
    <citation type="journal article" date="2021" name="Commun. Biol.">
        <title>The genome of Shorea leprosula (Dipterocarpaceae) highlights the ecological relevance of drought in aseasonal tropical rainforests.</title>
        <authorList>
            <person name="Ng K.K.S."/>
            <person name="Kobayashi M.J."/>
            <person name="Fawcett J.A."/>
            <person name="Hatakeyama M."/>
            <person name="Paape T."/>
            <person name="Ng C.H."/>
            <person name="Ang C.C."/>
            <person name="Tnah L.H."/>
            <person name="Lee C.T."/>
            <person name="Nishiyama T."/>
            <person name="Sese J."/>
            <person name="O'Brien M.J."/>
            <person name="Copetti D."/>
            <person name="Mohd Noor M.I."/>
            <person name="Ong R.C."/>
            <person name="Putra M."/>
            <person name="Sireger I.Z."/>
            <person name="Indrioko S."/>
            <person name="Kosugi Y."/>
            <person name="Izuno A."/>
            <person name="Isagi Y."/>
            <person name="Lee S.L."/>
            <person name="Shimizu K.K."/>
        </authorList>
    </citation>
    <scope>NUCLEOTIDE SEQUENCE [LARGE SCALE GENOMIC DNA]</scope>
    <source>
        <strain evidence="2">214</strain>
    </source>
</reference>
<comment type="caution">
    <text evidence="2">The sequence shown here is derived from an EMBL/GenBank/DDBJ whole genome shotgun (WGS) entry which is preliminary data.</text>
</comment>
<gene>
    <name evidence="2" type="ORF">SLEP1_g44416</name>
</gene>
<accession>A0AAV5LHZ9</accession>
<evidence type="ECO:0000313" key="2">
    <source>
        <dbReference type="EMBL" id="GKV36267.1"/>
    </source>
</evidence>
<evidence type="ECO:0000313" key="3">
    <source>
        <dbReference type="Proteomes" id="UP001054252"/>
    </source>
</evidence>